<dbReference type="STRING" id="283909.R7UE26"/>
<organism evidence="12">
    <name type="scientific">Capitella teleta</name>
    <name type="common">Polychaete worm</name>
    <dbReference type="NCBI Taxonomy" id="283909"/>
    <lineage>
        <taxon>Eukaryota</taxon>
        <taxon>Metazoa</taxon>
        <taxon>Spiralia</taxon>
        <taxon>Lophotrochozoa</taxon>
        <taxon>Annelida</taxon>
        <taxon>Polychaeta</taxon>
        <taxon>Sedentaria</taxon>
        <taxon>Scolecida</taxon>
        <taxon>Capitellidae</taxon>
        <taxon>Capitella</taxon>
    </lineage>
</organism>
<feature type="region of interest" description="Disordered" evidence="10">
    <location>
        <begin position="263"/>
        <end position="404"/>
    </location>
</feature>
<keyword evidence="3" id="KW-0240">DNA-directed RNA polymerase</keyword>
<dbReference type="OrthoDB" id="10250504at2759"/>
<dbReference type="HOGENOM" id="CLU_681963_0_0_1"/>
<dbReference type="EMBL" id="KB305005">
    <property type="protein sequence ID" value="ELU01502.1"/>
    <property type="molecule type" value="Genomic_DNA"/>
</dbReference>
<evidence type="ECO:0000256" key="10">
    <source>
        <dbReference type="SAM" id="MobiDB-lite"/>
    </source>
</evidence>
<dbReference type="AlphaFoldDB" id="R7UE26"/>
<dbReference type="PANTHER" id="PTHR12709">
    <property type="entry name" value="DNA-DIRECTED RNA POLYMERASE II, III"/>
    <property type="match status" value="1"/>
</dbReference>
<dbReference type="Gene3D" id="3.30.1490.120">
    <property type="entry name" value="RNA polymerase Rpb7-like, N-terminal domain"/>
    <property type="match status" value="1"/>
</dbReference>
<keyword evidence="6" id="KW-0539">Nucleus</keyword>
<evidence type="ECO:0000256" key="4">
    <source>
        <dbReference type="ARBA" id="ARBA00022553"/>
    </source>
</evidence>
<keyword evidence="4" id="KW-0597">Phosphoprotein</keyword>
<dbReference type="OMA" id="LWEEEPK"/>
<dbReference type="PANTHER" id="PTHR12709:SF5">
    <property type="entry name" value="DNA-DIRECTED RNA POLYMERASE I SUBUNIT RPA43"/>
    <property type="match status" value="1"/>
</dbReference>
<dbReference type="EMBL" id="AMQN01001733">
    <property type="status" value="NOT_ANNOTATED_CDS"/>
    <property type="molecule type" value="Genomic_DNA"/>
</dbReference>
<dbReference type="Pfam" id="PF17875">
    <property type="entry name" value="RPA43_OB"/>
    <property type="match status" value="1"/>
</dbReference>
<gene>
    <name evidence="12" type="ORF">CAPTEDRAFT_197917</name>
</gene>
<feature type="domain" description="RPA43 OB" evidence="11">
    <location>
        <begin position="105"/>
        <end position="193"/>
    </location>
</feature>
<protein>
    <recommendedName>
        <fullName evidence="7">DNA-directed RNA polymerase I subunit RPA43</fullName>
    </recommendedName>
    <alternativeName>
        <fullName evidence="9">DNA-directed RNA polymerase I subunit F</fullName>
    </alternativeName>
    <alternativeName>
        <fullName evidence="8">Twist neighbor protein</fullName>
    </alternativeName>
</protein>
<dbReference type="Proteomes" id="UP000014760">
    <property type="component" value="Unassembled WGS sequence"/>
</dbReference>
<evidence type="ECO:0000259" key="11">
    <source>
        <dbReference type="Pfam" id="PF17875"/>
    </source>
</evidence>
<evidence type="ECO:0000313" key="12">
    <source>
        <dbReference type="EMBL" id="ELU01502.1"/>
    </source>
</evidence>
<accession>R7UE26</accession>
<dbReference type="FunFam" id="3.30.1490.120:FF:000003">
    <property type="entry name" value="DNA-directed RNA polymerase I subunit RPA43"/>
    <property type="match status" value="1"/>
</dbReference>
<proteinExistence type="inferred from homology"/>
<reference evidence="14" key="1">
    <citation type="submission" date="2012-12" db="EMBL/GenBank/DDBJ databases">
        <authorList>
            <person name="Hellsten U."/>
            <person name="Grimwood J."/>
            <person name="Chapman J.A."/>
            <person name="Shapiro H."/>
            <person name="Aerts A."/>
            <person name="Otillar R.P."/>
            <person name="Terry A.Y."/>
            <person name="Boore J.L."/>
            <person name="Simakov O."/>
            <person name="Marletaz F."/>
            <person name="Cho S.-J."/>
            <person name="Edsinger-Gonzales E."/>
            <person name="Havlak P."/>
            <person name="Kuo D.-H."/>
            <person name="Larsson T."/>
            <person name="Lv J."/>
            <person name="Arendt D."/>
            <person name="Savage R."/>
            <person name="Osoegawa K."/>
            <person name="de Jong P."/>
            <person name="Lindberg D.R."/>
            <person name="Seaver E.C."/>
            <person name="Weisblat D.A."/>
            <person name="Putnam N.H."/>
            <person name="Grigoriev I.V."/>
            <person name="Rokhsar D.S."/>
        </authorList>
    </citation>
    <scope>NUCLEOTIDE SEQUENCE</scope>
    <source>
        <strain evidence="14">I ESC-2004</strain>
    </source>
</reference>
<keyword evidence="5" id="KW-0804">Transcription</keyword>
<dbReference type="InterPro" id="IPR041178">
    <property type="entry name" value="RPA43_OB"/>
</dbReference>
<evidence type="ECO:0000256" key="2">
    <source>
        <dbReference type="ARBA" id="ARBA00005930"/>
    </source>
</evidence>
<dbReference type="Gene3D" id="2.40.50.1060">
    <property type="match status" value="1"/>
</dbReference>
<reference evidence="12 14" key="2">
    <citation type="journal article" date="2013" name="Nature">
        <title>Insights into bilaterian evolution from three spiralian genomes.</title>
        <authorList>
            <person name="Simakov O."/>
            <person name="Marletaz F."/>
            <person name="Cho S.J."/>
            <person name="Edsinger-Gonzales E."/>
            <person name="Havlak P."/>
            <person name="Hellsten U."/>
            <person name="Kuo D.H."/>
            <person name="Larsson T."/>
            <person name="Lv J."/>
            <person name="Arendt D."/>
            <person name="Savage R."/>
            <person name="Osoegawa K."/>
            <person name="de Jong P."/>
            <person name="Grimwood J."/>
            <person name="Chapman J.A."/>
            <person name="Shapiro H."/>
            <person name="Aerts A."/>
            <person name="Otillar R.P."/>
            <person name="Terry A.Y."/>
            <person name="Boore J.L."/>
            <person name="Grigoriev I.V."/>
            <person name="Lindberg D.R."/>
            <person name="Seaver E.C."/>
            <person name="Weisblat D.A."/>
            <person name="Putnam N.H."/>
            <person name="Rokhsar D.S."/>
        </authorList>
    </citation>
    <scope>NUCLEOTIDE SEQUENCE</scope>
    <source>
        <strain evidence="12 14">I ESC-2004</strain>
    </source>
</reference>
<dbReference type="GO" id="GO:0006352">
    <property type="term" value="P:DNA-templated transcription initiation"/>
    <property type="evidence" value="ECO:0007669"/>
    <property type="project" value="InterPro"/>
</dbReference>
<reference evidence="13" key="3">
    <citation type="submission" date="2015-06" db="UniProtKB">
        <authorList>
            <consortium name="EnsemblMetazoa"/>
        </authorList>
    </citation>
    <scope>IDENTIFICATION</scope>
</reference>
<feature type="compositionally biased region" description="Polar residues" evidence="10">
    <location>
        <begin position="370"/>
        <end position="389"/>
    </location>
</feature>
<evidence type="ECO:0000313" key="13">
    <source>
        <dbReference type="EnsemblMetazoa" id="CapteP197917"/>
    </source>
</evidence>
<feature type="compositionally biased region" description="Polar residues" evidence="10">
    <location>
        <begin position="276"/>
        <end position="290"/>
    </location>
</feature>
<evidence type="ECO:0000256" key="9">
    <source>
        <dbReference type="ARBA" id="ARBA00083123"/>
    </source>
</evidence>
<feature type="compositionally biased region" description="Polar residues" evidence="10">
    <location>
        <begin position="345"/>
        <end position="354"/>
    </location>
</feature>
<feature type="region of interest" description="Disordered" evidence="10">
    <location>
        <begin position="224"/>
        <end position="247"/>
    </location>
</feature>
<evidence type="ECO:0000256" key="3">
    <source>
        <dbReference type="ARBA" id="ARBA00022478"/>
    </source>
</evidence>
<evidence type="ECO:0000256" key="1">
    <source>
        <dbReference type="ARBA" id="ARBA00004604"/>
    </source>
</evidence>
<evidence type="ECO:0000256" key="8">
    <source>
        <dbReference type="ARBA" id="ARBA00080323"/>
    </source>
</evidence>
<dbReference type="InterPro" id="IPR045113">
    <property type="entry name" value="Rpb7-like"/>
</dbReference>
<dbReference type="InterPro" id="IPR036898">
    <property type="entry name" value="RNA_pol_Rpb7-like_N_sf"/>
</dbReference>
<dbReference type="GO" id="GO:0005736">
    <property type="term" value="C:RNA polymerase I complex"/>
    <property type="evidence" value="ECO:0007669"/>
    <property type="project" value="TreeGrafter"/>
</dbReference>
<comment type="similarity">
    <text evidence="2">Belongs to the eukaryotic RPA43 RNA polymerase subunit family.</text>
</comment>
<feature type="compositionally biased region" description="Basic and acidic residues" evidence="10">
    <location>
        <begin position="391"/>
        <end position="404"/>
    </location>
</feature>
<keyword evidence="14" id="KW-1185">Reference proteome</keyword>
<dbReference type="GO" id="GO:0006362">
    <property type="term" value="P:transcription elongation by RNA polymerase I"/>
    <property type="evidence" value="ECO:0007669"/>
    <property type="project" value="TreeGrafter"/>
</dbReference>
<dbReference type="EnsemblMetazoa" id="CapteT197917">
    <property type="protein sequence ID" value="CapteP197917"/>
    <property type="gene ID" value="CapteG197917"/>
</dbReference>
<comment type="subcellular location">
    <subcellularLocation>
        <location evidence="1">Nucleus</location>
        <location evidence="1">Nucleolus</location>
    </subcellularLocation>
</comment>
<evidence type="ECO:0000313" key="14">
    <source>
        <dbReference type="Proteomes" id="UP000014760"/>
    </source>
</evidence>
<evidence type="ECO:0000256" key="7">
    <source>
        <dbReference type="ARBA" id="ARBA00073455"/>
    </source>
</evidence>
<evidence type="ECO:0000256" key="5">
    <source>
        <dbReference type="ARBA" id="ARBA00023163"/>
    </source>
</evidence>
<name>R7UE26_CAPTE</name>
<dbReference type="FunCoup" id="R7UE26">
    <property type="interactions" value="388"/>
</dbReference>
<evidence type="ECO:0000256" key="6">
    <source>
        <dbReference type="ARBA" id="ARBA00023242"/>
    </source>
</evidence>
<sequence length="404" mass="45492">MEHLESTSRPLMSINEAKMLLEDEYSCFELVKERQVLLLSPRYMNDIHKGLLEVLKMQLGIYMEQFQGVPVAYTTIQREQEHAVTVSDQPHLHLSVQTELILFKPQPGQKVRAVINKLGRDYIGCLVHNYFNASVLEPEAGASQEIDWSNLQLSDSVVLSISEVYPQNKGLSLLCQLVSVESSEEMHEEESEKFYEFPTSSNSFDEDLKDEALASSQSVEITEVTPVKKKKKKRKSTQEESDIPTMSLESTLSVETIGEVISPKKKQKRKSFKVEMNSQDNNTLASSQSVEIIDEMTPTAKKKKKRKSFKVEPGELDTPTSAKKGRKRQHSDTNDSGIADPGTDLSDSLTSTPCENGLRKSKKRKLLSSAGYSLNDSYDLNSSQASSQDIKVCRESKKRKIQTE</sequence>